<protein>
    <recommendedName>
        <fullName evidence="5 6">Multifunctional fusion protein</fullName>
    </recommendedName>
    <domain>
        <recommendedName>
            <fullName evidence="5">Carnitinyl-CoA dehydratase</fullName>
            <ecNumber evidence="5">4.2.1.149</ecNumber>
        </recommendedName>
        <alternativeName>
            <fullName evidence="5">Crotonobetainyl-CoA hydratase</fullName>
        </alternativeName>
    </domain>
    <domain>
        <recommendedName>
            <fullName evidence="6">Carnitine operon protein CaiE</fullName>
        </recommendedName>
    </domain>
</protein>
<dbReference type="InterPro" id="IPR023446">
    <property type="entry name" value="CaiE"/>
</dbReference>
<evidence type="ECO:0000256" key="4">
    <source>
        <dbReference type="ARBA" id="ARBA00023239"/>
    </source>
</evidence>
<feature type="active site" description="Nucleophile" evidence="5">
    <location>
        <position position="111"/>
    </location>
</feature>
<dbReference type="FunFam" id="3.90.226.10:FF:000009">
    <property type="entry name" value="Carnitinyl-CoA dehydratase"/>
    <property type="match status" value="1"/>
</dbReference>
<comment type="similarity">
    <text evidence="1 5 7">Belongs to the enoyl-CoA hydratase/isomerase family.</text>
</comment>
<keyword evidence="4 5" id="KW-0456">Lyase</keyword>
<name>A0A6C8H9N4_SALET</name>
<dbReference type="Proteomes" id="UP000003915">
    <property type="component" value="Unassembled WGS sequence"/>
</dbReference>
<dbReference type="InterPro" id="IPR018376">
    <property type="entry name" value="Enoyl-CoA_hyd/isom_CS"/>
</dbReference>
<dbReference type="InterPro" id="IPR011004">
    <property type="entry name" value="Trimer_LpxA-like_sf"/>
</dbReference>
<dbReference type="Gene3D" id="2.160.10.10">
    <property type="entry name" value="Hexapeptide repeat proteins"/>
    <property type="match status" value="1"/>
</dbReference>
<keyword evidence="6" id="KW-0677">Repeat</keyword>
<feature type="compositionally biased region" description="Basic and acidic residues" evidence="8">
    <location>
        <begin position="460"/>
        <end position="478"/>
    </location>
</feature>
<dbReference type="SUPFAM" id="SSF51161">
    <property type="entry name" value="Trimeric LpxA-like enzymes"/>
    <property type="match status" value="1"/>
</dbReference>
<dbReference type="Pfam" id="PF00378">
    <property type="entry name" value="ECH_1"/>
    <property type="match status" value="1"/>
</dbReference>
<dbReference type="PANTHER" id="PTHR11941">
    <property type="entry name" value="ENOYL-COA HYDRATASE-RELATED"/>
    <property type="match status" value="1"/>
</dbReference>
<comment type="catalytic activity">
    <reaction evidence="5">
        <text>(R)-carnitinyl-CoA = crotonobetainyl-CoA + H2O</text>
        <dbReference type="Rhea" id="RHEA:28338"/>
        <dbReference type="ChEBI" id="CHEBI:15377"/>
        <dbReference type="ChEBI" id="CHEBI:60932"/>
        <dbReference type="ChEBI" id="CHEBI:60933"/>
        <dbReference type="EC" id="4.2.1.149"/>
    </reaction>
</comment>
<dbReference type="SUPFAM" id="SSF52096">
    <property type="entry name" value="ClpP/crotonase"/>
    <property type="match status" value="1"/>
</dbReference>
<evidence type="ECO:0000256" key="6">
    <source>
        <dbReference type="HAMAP-Rule" id="MF_01525"/>
    </source>
</evidence>
<feature type="active site" description="Proton acceptor" evidence="5">
    <location>
        <position position="131"/>
    </location>
</feature>
<dbReference type="InterPro" id="IPR001451">
    <property type="entry name" value="Hexapep"/>
</dbReference>
<sequence length="478" mass="51649">MSESLHLTRNGPILEITLDRPKANAIDAKTSFAMGEAFLNFRDDPELRVAIITGGGEKFFSAGWDLKAAAEGEAPDADFGPGGFAGLTEIFDLDKPVIAAVNGYAFGGGFELALAADFIVCAENASFALPEAKLGIVPDSGGVLRLPKLLPPAIVNEMVMTGRRMSAEEALRWGVVNRVVSQSELMDSARELAQQLVNSAPLAIAALKEIYRATSEMPVEEGYRYIRSGVLKHYPSVLHSEDALEGPQAFAEKRDPVWKAIRQKKRGIYTAIRQKKRGTTMSYYAFEGLIPVVHPDAFVHPSAVLIGDVIVGAGVYIGPLASLRGDYGRLILEAGSNLQDGCIMHGYCDTDTIVHENGHIGHGAILHGCVVGRDALVGMNSVIMDGAVIGEESIVAAMSFVKAGFQGEARQLLVGSPARVLRQVTDQELHWKRLNTKEYQDLAIRCRTGLSETKPLTQVEENRPRLKGTTDVKPKSAQ</sequence>
<dbReference type="PANTHER" id="PTHR11941:SF54">
    <property type="entry name" value="ENOYL-COA HYDRATASE, MITOCHONDRIAL"/>
    <property type="match status" value="1"/>
</dbReference>
<dbReference type="InterPro" id="IPR022852">
    <property type="entry name" value="Carnitinyl_CoA_dehydratase"/>
</dbReference>
<dbReference type="EMBL" id="AFCV01000033">
    <property type="protein sequence ID" value="EHC96824.1"/>
    <property type="molecule type" value="Genomic_DNA"/>
</dbReference>
<dbReference type="GO" id="GO:0016836">
    <property type="term" value="F:hydro-lyase activity"/>
    <property type="evidence" value="ECO:0007669"/>
    <property type="project" value="UniProtKB-UniRule"/>
</dbReference>
<dbReference type="Gene3D" id="1.10.12.10">
    <property type="entry name" value="Lyase 2-enoyl-coa Hydratase, Chain A, domain 2"/>
    <property type="match status" value="1"/>
</dbReference>
<dbReference type="PROSITE" id="PS00166">
    <property type="entry name" value="ENOYL_COA_HYDRATASE"/>
    <property type="match status" value="1"/>
</dbReference>
<evidence type="ECO:0000256" key="8">
    <source>
        <dbReference type="SAM" id="MobiDB-lite"/>
    </source>
</evidence>
<comment type="function">
    <text evidence="6">Overproduction of CaiE stimulates the activity of CaiB and CaiD.</text>
</comment>
<reference evidence="9 10" key="1">
    <citation type="journal article" date="2011" name="BMC Genomics">
        <title>Genome sequencing reveals diversification of virulence factor content and possible host adaptation in distinct subpopulations of Salmonella enterica.</title>
        <authorList>
            <person name="den Bakker H.C."/>
            <person name="Moreno Switt A.I."/>
            <person name="Govoni G."/>
            <person name="Cummings C.A."/>
            <person name="Ranieri M.L."/>
            <person name="Degoricija L."/>
            <person name="Hoelzer K."/>
            <person name="Rodriguez-Rivera L.D."/>
            <person name="Brown S."/>
            <person name="Bolchacova E."/>
            <person name="Furtado M.R."/>
            <person name="Wiedmann M."/>
        </authorList>
    </citation>
    <scope>NUCLEOTIDE SEQUENCE [LARGE SCALE GENOMIC DNA]</scope>
    <source>
        <strain evidence="9 10">R8-3404</strain>
    </source>
</reference>
<dbReference type="GO" id="GO:0006635">
    <property type="term" value="P:fatty acid beta-oxidation"/>
    <property type="evidence" value="ECO:0007669"/>
    <property type="project" value="TreeGrafter"/>
</dbReference>
<gene>
    <name evidence="5" type="primary">caiD</name>
    <name evidence="6" type="synonym">caiE</name>
    <name evidence="9" type="ORF">LTSEUGA_0108</name>
</gene>
<evidence type="ECO:0000256" key="1">
    <source>
        <dbReference type="ARBA" id="ARBA00005254"/>
    </source>
</evidence>
<feature type="region of interest" description="Disordered" evidence="8">
    <location>
        <begin position="459"/>
        <end position="478"/>
    </location>
</feature>
<dbReference type="HAMAP" id="MF_01051">
    <property type="entry name" value="CaiD"/>
    <property type="match status" value="1"/>
</dbReference>
<organism evidence="9 10">
    <name type="scientific">Salmonella enterica subsp. enterica serovar Uganda str. R8-3404</name>
    <dbReference type="NCBI Taxonomy" id="913083"/>
    <lineage>
        <taxon>Bacteria</taxon>
        <taxon>Pseudomonadati</taxon>
        <taxon>Pseudomonadota</taxon>
        <taxon>Gammaproteobacteria</taxon>
        <taxon>Enterobacterales</taxon>
        <taxon>Enterobacteriaceae</taxon>
        <taxon>Salmonella</taxon>
    </lineage>
</organism>
<dbReference type="UniPathway" id="UPA00117"/>
<dbReference type="NCBIfam" id="NF002936">
    <property type="entry name" value="PRK03580.1"/>
    <property type="match status" value="1"/>
</dbReference>
<dbReference type="CDD" id="cd04745">
    <property type="entry name" value="LbH_paaY_like"/>
    <property type="match status" value="1"/>
</dbReference>
<accession>A0A6C8H9N4</accession>
<dbReference type="FunFam" id="2.160.10.10:FF:000012">
    <property type="entry name" value="Carnitine operon protein CaiE"/>
    <property type="match status" value="1"/>
</dbReference>
<dbReference type="Pfam" id="PF00132">
    <property type="entry name" value="Hexapep"/>
    <property type="match status" value="1"/>
</dbReference>
<dbReference type="Gene3D" id="3.90.226.10">
    <property type="entry name" value="2-enoyl-CoA Hydratase, Chain A, domain 1"/>
    <property type="match status" value="1"/>
</dbReference>
<dbReference type="GO" id="GO:0009437">
    <property type="term" value="P:carnitine metabolic process"/>
    <property type="evidence" value="ECO:0007669"/>
    <property type="project" value="UniProtKB-UniRule"/>
</dbReference>
<evidence type="ECO:0000256" key="5">
    <source>
        <dbReference type="HAMAP-Rule" id="MF_01051"/>
    </source>
</evidence>
<keyword evidence="3 6" id="KW-0808">Transferase</keyword>
<dbReference type="InterPro" id="IPR029045">
    <property type="entry name" value="ClpP/crotonase-like_dom_sf"/>
</dbReference>
<dbReference type="HAMAP" id="MF_01525">
    <property type="entry name" value="CaiE"/>
    <property type="match status" value="1"/>
</dbReference>
<evidence type="ECO:0000313" key="10">
    <source>
        <dbReference type="Proteomes" id="UP000003915"/>
    </source>
</evidence>
<dbReference type="CDD" id="cd06558">
    <property type="entry name" value="crotonase-like"/>
    <property type="match status" value="1"/>
</dbReference>
<dbReference type="GO" id="GO:0016740">
    <property type="term" value="F:transferase activity"/>
    <property type="evidence" value="ECO:0007669"/>
    <property type="project" value="UniProtKB-KW"/>
</dbReference>
<dbReference type="FunFam" id="1.10.12.10:FF:000005">
    <property type="entry name" value="Carnitinyl-CoA dehydratase"/>
    <property type="match status" value="1"/>
</dbReference>
<dbReference type="NCBIfam" id="NF010150">
    <property type="entry name" value="PRK13627.1"/>
    <property type="match status" value="1"/>
</dbReference>
<comment type="caution">
    <text evidence="9">The sequence shown here is derived from an EMBL/GenBank/DDBJ whole genome shotgun (WGS) entry which is preliminary data.</text>
</comment>
<dbReference type="AlphaFoldDB" id="A0A6C8H9N4"/>
<dbReference type="EC" id="4.2.1.149" evidence="5"/>
<proteinExistence type="inferred from homology"/>
<comment type="similarity">
    <text evidence="2 6">Belongs to the transferase hexapeptide repeat family.</text>
</comment>
<dbReference type="InterPro" id="IPR014748">
    <property type="entry name" value="Enoyl-CoA_hydra_C"/>
</dbReference>
<evidence type="ECO:0000256" key="7">
    <source>
        <dbReference type="RuleBase" id="RU003707"/>
    </source>
</evidence>
<evidence type="ECO:0000256" key="3">
    <source>
        <dbReference type="ARBA" id="ARBA00022679"/>
    </source>
</evidence>
<evidence type="ECO:0000313" key="9">
    <source>
        <dbReference type="EMBL" id="EHC96824.1"/>
    </source>
</evidence>
<evidence type="ECO:0000256" key="2">
    <source>
        <dbReference type="ARBA" id="ARBA00007274"/>
    </source>
</evidence>
<comment type="function">
    <text evidence="5">Catalyzes the reversible dehydration of L-carnitinyl-CoA to crotonobetainyl-CoA.</text>
</comment>
<dbReference type="InterPro" id="IPR001753">
    <property type="entry name" value="Enoyl-CoA_hydra/iso"/>
</dbReference>
<comment type="pathway">
    <text evidence="6">Amine and polyamine metabolism; carnitine metabolism.</text>
</comment>